<proteinExistence type="predicted"/>
<dbReference type="EMBL" id="BARS01027859">
    <property type="protein sequence ID" value="GAG01762.1"/>
    <property type="molecule type" value="Genomic_DNA"/>
</dbReference>
<feature type="non-terminal residue" evidence="1">
    <location>
        <position position="1"/>
    </location>
</feature>
<protein>
    <submittedName>
        <fullName evidence="1">Uncharacterized protein</fullName>
    </submittedName>
</protein>
<name>X0UR85_9ZZZZ</name>
<organism evidence="1">
    <name type="scientific">marine sediment metagenome</name>
    <dbReference type="NCBI Taxonomy" id="412755"/>
    <lineage>
        <taxon>unclassified sequences</taxon>
        <taxon>metagenomes</taxon>
        <taxon>ecological metagenomes</taxon>
    </lineage>
</organism>
<reference evidence="1" key="1">
    <citation type="journal article" date="2014" name="Front. Microbiol.">
        <title>High frequency of phylogenetically diverse reductive dehalogenase-homologous genes in deep subseafloor sedimentary metagenomes.</title>
        <authorList>
            <person name="Kawai M."/>
            <person name="Futagami T."/>
            <person name="Toyoda A."/>
            <person name="Takaki Y."/>
            <person name="Nishi S."/>
            <person name="Hori S."/>
            <person name="Arai W."/>
            <person name="Tsubouchi T."/>
            <person name="Morono Y."/>
            <person name="Uchiyama I."/>
            <person name="Ito T."/>
            <person name="Fujiyama A."/>
            <person name="Inagaki F."/>
            <person name="Takami H."/>
        </authorList>
    </citation>
    <scope>NUCLEOTIDE SEQUENCE</scope>
    <source>
        <strain evidence="1">Expedition CK06-06</strain>
    </source>
</reference>
<comment type="caution">
    <text evidence="1">The sequence shown here is derived from an EMBL/GenBank/DDBJ whole genome shotgun (WGS) entry which is preliminary data.</text>
</comment>
<accession>X0UR85</accession>
<gene>
    <name evidence="1" type="ORF">S01H1_43716</name>
</gene>
<dbReference type="AlphaFoldDB" id="X0UR85"/>
<evidence type="ECO:0000313" key="1">
    <source>
        <dbReference type="EMBL" id="GAG01762.1"/>
    </source>
</evidence>
<sequence>LRLEGDLMEALGFELGAGSIIRVGVLDTNETDKADGHNQFSSDAKAWASKNKFPKRRYIPEDNQSFTKNIVAGVNGILNEFRLSPEDQARERRRREVASSEVTEEATEITLEEILGEEDLFEFSEAE</sequence>